<comment type="caution">
    <text evidence="1">The sequence shown here is derived from an EMBL/GenBank/DDBJ whole genome shotgun (WGS) entry which is preliminary data.</text>
</comment>
<proteinExistence type="predicted"/>
<keyword evidence="2" id="KW-1185">Reference proteome</keyword>
<gene>
    <name evidence="1" type="ORF">R3W88_004570</name>
</gene>
<sequence length="75" mass="8717">MARNEPTDHAQSFSAEVERRHVVILVQNLTFLAQVVSEGMRLAMDTYNNHLWLSTVLQPLLSFPFPQIPFHYHLI</sequence>
<reference evidence="1 2" key="1">
    <citation type="submission" date="2023-10" db="EMBL/GenBank/DDBJ databases">
        <title>Genome-Wide Identification Analysis in wild type Solanum Pinnatisectum Reveals Some Genes Defensing Phytophthora Infestans.</title>
        <authorList>
            <person name="Sun C."/>
        </authorList>
    </citation>
    <scope>NUCLEOTIDE SEQUENCE [LARGE SCALE GENOMIC DNA]</scope>
    <source>
        <strain evidence="1">LQN</strain>
        <tissue evidence="1">Leaf</tissue>
    </source>
</reference>
<dbReference type="EMBL" id="JAWPEI010000011">
    <property type="protein sequence ID" value="KAK4710057.1"/>
    <property type="molecule type" value="Genomic_DNA"/>
</dbReference>
<name>A0AAV9KA25_9SOLN</name>
<dbReference type="AlphaFoldDB" id="A0AAV9KA25"/>
<protein>
    <submittedName>
        <fullName evidence="1">Uncharacterized protein</fullName>
    </submittedName>
</protein>
<evidence type="ECO:0000313" key="1">
    <source>
        <dbReference type="EMBL" id="KAK4710057.1"/>
    </source>
</evidence>
<organism evidence="1 2">
    <name type="scientific">Solanum pinnatisectum</name>
    <name type="common">tansyleaf nightshade</name>
    <dbReference type="NCBI Taxonomy" id="50273"/>
    <lineage>
        <taxon>Eukaryota</taxon>
        <taxon>Viridiplantae</taxon>
        <taxon>Streptophyta</taxon>
        <taxon>Embryophyta</taxon>
        <taxon>Tracheophyta</taxon>
        <taxon>Spermatophyta</taxon>
        <taxon>Magnoliopsida</taxon>
        <taxon>eudicotyledons</taxon>
        <taxon>Gunneridae</taxon>
        <taxon>Pentapetalae</taxon>
        <taxon>asterids</taxon>
        <taxon>lamiids</taxon>
        <taxon>Solanales</taxon>
        <taxon>Solanaceae</taxon>
        <taxon>Solanoideae</taxon>
        <taxon>Solaneae</taxon>
        <taxon>Solanum</taxon>
    </lineage>
</organism>
<dbReference type="Proteomes" id="UP001311915">
    <property type="component" value="Unassembled WGS sequence"/>
</dbReference>
<accession>A0AAV9KA25</accession>
<evidence type="ECO:0000313" key="2">
    <source>
        <dbReference type="Proteomes" id="UP001311915"/>
    </source>
</evidence>